<feature type="region of interest" description="Disordered" evidence="1">
    <location>
        <begin position="509"/>
        <end position="551"/>
    </location>
</feature>
<dbReference type="GeneID" id="19162387"/>
<feature type="compositionally biased region" description="Polar residues" evidence="1">
    <location>
        <begin position="132"/>
        <end position="147"/>
    </location>
</feature>
<dbReference type="InterPro" id="IPR046529">
    <property type="entry name" value="DUF6594"/>
</dbReference>
<organism evidence="3 4">
    <name type="scientific">Capronia coronata CBS 617.96</name>
    <dbReference type="NCBI Taxonomy" id="1182541"/>
    <lineage>
        <taxon>Eukaryota</taxon>
        <taxon>Fungi</taxon>
        <taxon>Dikarya</taxon>
        <taxon>Ascomycota</taxon>
        <taxon>Pezizomycotina</taxon>
        <taxon>Eurotiomycetes</taxon>
        <taxon>Chaetothyriomycetidae</taxon>
        <taxon>Chaetothyriales</taxon>
        <taxon>Herpotrichiellaceae</taxon>
        <taxon>Capronia</taxon>
    </lineage>
</organism>
<feature type="domain" description="DUF6594" evidence="2">
    <location>
        <begin position="380"/>
        <end position="512"/>
    </location>
</feature>
<protein>
    <recommendedName>
        <fullName evidence="2">DUF6594 domain-containing protein</fullName>
    </recommendedName>
</protein>
<accession>W9XTP0</accession>
<gene>
    <name evidence="3" type="ORF">A1O1_07531</name>
</gene>
<evidence type="ECO:0000313" key="4">
    <source>
        <dbReference type="Proteomes" id="UP000019484"/>
    </source>
</evidence>
<dbReference type="AlphaFoldDB" id="W9XTP0"/>
<dbReference type="HOGENOM" id="CLU_470901_0_0_1"/>
<dbReference type="Pfam" id="PF20237">
    <property type="entry name" value="DUF6594"/>
    <property type="match status" value="1"/>
</dbReference>
<keyword evidence="4" id="KW-1185">Reference proteome</keyword>
<feature type="compositionally biased region" description="Low complexity" evidence="1">
    <location>
        <begin position="169"/>
        <end position="197"/>
    </location>
</feature>
<sequence>MATIIAPVELPTGRRSWYNNPRPGPDIYNPNWIPVLDTRAFNAATASLANKEVSAPPPASFSLFPSQTSSNSPKPRQGISHHYSKSALAPESVTSALRAQSAQHIAEPLPSIAWLAAHSIGTRESEKHRRSPTTGTGSSERQTTEGAQSLGEDVSATGAEEPTSVEGGDSVQQSTIQTQQVDTATRSSMTSTRRTAMLPPTSKYNRKPVASISSIRPSPGLLPQTPQESPRLAPSPAVQALVSPRMGPAEPPALESTSNVRPEKSTASERRQRALHSHPSDLSLRAHYRSRSDDAEPVTQPVSVRPKSRKSTDSRATTPRCTIYESQVPTPAPTTPLPELPPEVRRPPTREHGSPRPARTLPEGPIASNFTNTGPSDHAELASFMVAKNTIVFRRFDDVHVRLLLCLQDEIAQLEGELLKLESSTSCESPAERMLQKAKILRELRKLVGEYDQMFTTWSKMQTNKVSETTSKDLKQWLEKPATSAEAGLGISIQQDLLWLENSKDLSSLAVNDNENEKEKEQVSPESSTTGDPGSSGAGWKSFFNCAGKRK</sequence>
<dbReference type="STRING" id="1182541.W9XTP0"/>
<feature type="region of interest" description="Disordered" evidence="1">
    <location>
        <begin position="54"/>
        <end position="87"/>
    </location>
</feature>
<feature type="compositionally biased region" description="Polar residues" evidence="1">
    <location>
        <begin position="524"/>
        <end position="533"/>
    </location>
</feature>
<comment type="caution">
    <text evidence="3">The sequence shown here is derived from an EMBL/GenBank/DDBJ whole genome shotgun (WGS) entry which is preliminary data.</text>
</comment>
<reference evidence="3 4" key="1">
    <citation type="submission" date="2013-03" db="EMBL/GenBank/DDBJ databases">
        <title>The Genome Sequence of Capronia coronata CBS 617.96.</title>
        <authorList>
            <consortium name="The Broad Institute Genomics Platform"/>
            <person name="Cuomo C."/>
            <person name="de Hoog S."/>
            <person name="Gorbushina A."/>
            <person name="Walker B."/>
            <person name="Young S.K."/>
            <person name="Zeng Q."/>
            <person name="Gargeya S."/>
            <person name="Fitzgerald M."/>
            <person name="Haas B."/>
            <person name="Abouelleil A."/>
            <person name="Allen A.W."/>
            <person name="Alvarado L."/>
            <person name="Arachchi H.M."/>
            <person name="Berlin A.M."/>
            <person name="Chapman S.B."/>
            <person name="Gainer-Dewar J."/>
            <person name="Goldberg J."/>
            <person name="Griggs A."/>
            <person name="Gujja S."/>
            <person name="Hansen M."/>
            <person name="Howarth C."/>
            <person name="Imamovic A."/>
            <person name="Ireland A."/>
            <person name="Larimer J."/>
            <person name="McCowan C."/>
            <person name="Murphy C."/>
            <person name="Pearson M."/>
            <person name="Poon T.W."/>
            <person name="Priest M."/>
            <person name="Roberts A."/>
            <person name="Saif S."/>
            <person name="Shea T."/>
            <person name="Sisk P."/>
            <person name="Sykes S."/>
            <person name="Wortman J."/>
            <person name="Nusbaum C."/>
            <person name="Birren B."/>
        </authorList>
    </citation>
    <scope>NUCLEOTIDE SEQUENCE [LARGE SCALE GENOMIC DNA]</scope>
    <source>
        <strain evidence="3 4">CBS 617.96</strain>
    </source>
</reference>
<dbReference type="Proteomes" id="UP000019484">
    <property type="component" value="Unassembled WGS sequence"/>
</dbReference>
<feature type="compositionally biased region" description="Basic and acidic residues" evidence="1">
    <location>
        <begin position="261"/>
        <end position="272"/>
    </location>
</feature>
<dbReference type="eggNOG" id="ENOG502T77Q">
    <property type="taxonomic scope" value="Eukaryota"/>
</dbReference>
<feature type="compositionally biased region" description="Polar residues" evidence="1">
    <location>
        <begin position="314"/>
        <end position="327"/>
    </location>
</feature>
<feature type="region of interest" description="Disordered" evidence="1">
    <location>
        <begin position="121"/>
        <end position="366"/>
    </location>
</feature>
<name>W9XTP0_9EURO</name>
<evidence type="ECO:0000259" key="2">
    <source>
        <dbReference type="Pfam" id="PF20237"/>
    </source>
</evidence>
<dbReference type="RefSeq" id="XP_007726588.1">
    <property type="nucleotide sequence ID" value="XM_007728398.1"/>
</dbReference>
<feature type="compositionally biased region" description="Basic and acidic residues" evidence="1">
    <location>
        <begin position="342"/>
        <end position="354"/>
    </location>
</feature>
<feature type="compositionally biased region" description="Pro residues" evidence="1">
    <location>
        <begin position="330"/>
        <end position="341"/>
    </location>
</feature>
<dbReference type="OrthoDB" id="5416037at2759"/>
<evidence type="ECO:0000256" key="1">
    <source>
        <dbReference type="SAM" id="MobiDB-lite"/>
    </source>
</evidence>
<proteinExistence type="predicted"/>
<dbReference type="EMBL" id="AMWN01000006">
    <property type="protein sequence ID" value="EXJ83902.1"/>
    <property type="molecule type" value="Genomic_DNA"/>
</dbReference>
<evidence type="ECO:0000313" key="3">
    <source>
        <dbReference type="EMBL" id="EXJ83902.1"/>
    </source>
</evidence>